<gene>
    <name evidence="1" type="primary">SPC3</name>
    <name evidence="1" type="ORF">EV182_007647</name>
</gene>
<evidence type="ECO:0000313" key="1">
    <source>
        <dbReference type="EMBL" id="KAJ1671407.1"/>
    </source>
</evidence>
<protein>
    <submittedName>
        <fullName evidence="1">Signal peptidase complex subunit</fullName>
    </submittedName>
</protein>
<feature type="non-terminal residue" evidence="1">
    <location>
        <position position="115"/>
    </location>
</feature>
<reference evidence="1" key="1">
    <citation type="submission" date="2022-06" db="EMBL/GenBank/DDBJ databases">
        <title>Phylogenomic reconstructions and comparative analyses of Kickxellomycotina fungi.</title>
        <authorList>
            <person name="Reynolds N.K."/>
            <person name="Stajich J.E."/>
            <person name="Barry K."/>
            <person name="Grigoriev I.V."/>
            <person name="Crous P."/>
            <person name="Smith M.E."/>
        </authorList>
    </citation>
    <scope>NUCLEOTIDE SEQUENCE</scope>
    <source>
        <strain evidence="1">RSA 2271</strain>
    </source>
</reference>
<sequence>QKGRIDYYDPTSREAEYARLTFDIDADLSSMFNWNTKQLFAYITVDYPTKHNDENKVVIWDRIIRNTRTAKLKMRRHHNKYNFRDFGLTLNDIQDAKLTFRVNSIPHFGAFQDQE</sequence>
<name>A0ACC1HA76_9FUNG</name>
<comment type="caution">
    <text evidence="1">The sequence shown here is derived from an EMBL/GenBank/DDBJ whole genome shotgun (WGS) entry which is preliminary data.</text>
</comment>
<keyword evidence="2" id="KW-1185">Reference proteome</keyword>
<dbReference type="Proteomes" id="UP001145114">
    <property type="component" value="Unassembled WGS sequence"/>
</dbReference>
<organism evidence="1 2">
    <name type="scientific">Spiromyces aspiralis</name>
    <dbReference type="NCBI Taxonomy" id="68401"/>
    <lineage>
        <taxon>Eukaryota</taxon>
        <taxon>Fungi</taxon>
        <taxon>Fungi incertae sedis</taxon>
        <taxon>Zoopagomycota</taxon>
        <taxon>Kickxellomycotina</taxon>
        <taxon>Kickxellomycetes</taxon>
        <taxon>Kickxellales</taxon>
        <taxon>Kickxellaceae</taxon>
        <taxon>Spiromyces</taxon>
    </lineage>
</organism>
<accession>A0ACC1HA76</accession>
<evidence type="ECO:0000313" key="2">
    <source>
        <dbReference type="Proteomes" id="UP001145114"/>
    </source>
</evidence>
<dbReference type="EMBL" id="JAMZIH010008766">
    <property type="protein sequence ID" value="KAJ1671407.1"/>
    <property type="molecule type" value="Genomic_DNA"/>
</dbReference>
<proteinExistence type="predicted"/>
<feature type="non-terminal residue" evidence="1">
    <location>
        <position position="1"/>
    </location>
</feature>